<name>A0A1G1Z7C5_9BACT</name>
<dbReference type="Proteomes" id="UP000176544">
    <property type="component" value="Unassembled WGS sequence"/>
</dbReference>
<keyword evidence="1" id="KW-0472">Membrane</keyword>
<sequence>MNGQPVSSLNSSSGRVPGREVLPSGAPRKFLTFSFFLFLLVALTYFGLSVGYKAYLNRDIDKLEGALNDLRFEVPQEEQDELVSFFSQVANIKKVLDEHVIASNFFSVLEKNTHSKIAYTNMDLSVADRKIGLSGVAADYDALVTQLAIFESVPEIERIVLDNSQRNEGVVAFRVTLTVDKGVFNFKERAPIPQSNSEPTEPETQ</sequence>
<reference evidence="2 3" key="1">
    <citation type="journal article" date="2016" name="Nat. Commun.">
        <title>Thousands of microbial genomes shed light on interconnected biogeochemical processes in an aquifer system.</title>
        <authorList>
            <person name="Anantharaman K."/>
            <person name="Brown C.T."/>
            <person name="Hug L.A."/>
            <person name="Sharon I."/>
            <person name="Castelle C.J."/>
            <person name="Probst A.J."/>
            <person name="Thomas B.C."/>
            <person name="Singh A."/>
            <person name="Wilkins M.J."/>
            <person name="Karaoz U."/>
            <person name="Brodie E.L."/>
            <person name="Williams K.H."/>
            <person name="Hubbard S.S."/>
            <person name="Banfield J.F."/>
        </authorList>
    </citation>
    <scope>NUCLEOTIDE SEQUENCE [LARGE SCALE GENOMIC DNA]</scope>
</reference>
<protein>
    <submittedName>
        <fullName evidence="2">Uncharacterized protein</fullName>
    </submittedName>
</protein>
<dbReference type="EMBL" id="MHJA01000029">
    <property type="protein sequence ID" value="OGY60542.1"/>
    <property type="molecule type" value="Genomic_DNA"/>
</dbReference>
<dbReference type="STRING" id="1797692.A3I33_02035"/>
<evidence type="ECO:0000256" key="1">
    <source>
        <dbReference type="SAM" id="Phobius"/>
    </source>
</evidence>
<gene>
    <name evidence="2" type="ORF">A3I33_02035</name>
</gene>
<accession>A0A1G1Z7C5</accession>
<organism evidence="2 3">
    <name type="scientific">Candidatus Colwellbacteria bacterium RIFCSPLOWO2_02_FULL_45_11</name>
    <dbReference type="NCBI Taxonomy" id="1797692"/>
    <lineage>
        <taxon>Bacteria</taxon>
        <taxon>Candidatus Colwelliibacteriota</taxon>
    </lineage>
</organism>
<evidence type="ECO:0000313" key="3">
    <source>
        <dbReference type="Proteomes" id="UP000176544"/>
    </source>
</evidence>
<proteinExistence type="predicted"/>
<keyword evidence="1" id="KW-1133">Transmembrane helix</keyword>
<feature type="transmembrane region" description="Helical" evidence="1">
    <location>
        <begin position="30"/>
        <end position="52"/>
    </location>
</feature>
<comment type="caution">
    <text evidence="2">The sequence shown here is derived from an EMBL/GenBank/DDBJ whole genome shotgun (WGS) entry which is preliminary data.</text>
</comment>
<dbReference type="AlphaFoldDB" id="A0A1G1Z7C5"/>
<evidence type="ECO:0000313" key="2">
    <source>
        <dbReference type="EMBL" id="OGY60542.1"/>
    </source>
</evidence>
<keyword evidence="1" id="KW-0812">Transmembrane</keyword>